<accession>A0A1G7N2V9</accession>
<evidence type="ECO:0000256" key="5">
    <source>
        <dbReference type="ARBA" id="ARBA00022490"/>
    </source>
</evidence>
<dbReference type="GO" id="GO:0005737">
    <property type="term" value="C:cytoplasm"/>
    <property type="evidence" value="ECO:0007669"/>
    <property type="project" value="UniProtKB-SubCell"/>
</dbReference>
<gene>
    <name evidence="10" type="primary">gmhA</name>
    <name evidence="12" type="ORF">SAMN05216381_2115</name>
</gene>
<dbReference type="InterPro" id="IPR035461">
    <property type="entry name" value="GmhA/DiaA"/>
</dbReference>
<dbReference type="NCBIfam" id="TIGR00441">
    <property type="entry name" value="gmhA"/>
    <property type="match status" value="1"/>
</dbReference>
<evidence type="ECO:0000256" key="4">
    <source>
        <dbReference type="ARBA" id="ARBA00009894"/>
    </source>
</evidence>
<dbReference type="GO" id="GO:2001061">
    <property type="term" value="P:D-glycero-D-manno-heptose 7-phosphate biosynthetic process"/>
    <property type="evidence" value="ECO:0007669"/>
    <property type="project" value="UniProtKB-UniPathway"/>
</dbReference>
<keyword evidence="9 10" id="KW-0119">Carbohydrate metabolism</keyword>
<keyword evidence="8 10" id="KW-0413">Isomerase</keyword>
<evidence type="ECO:0000256" key="10">
    <source>
        <dbReference type="HAMAP-Rule" id="MF_00067"/>
    </source>
</evidence>
<comment type="function">
    <text evidence="2 10">Catalyzes the isomerization of sedoheptulose 7-phosphate in D-glycero-D-manno-heptose 7-phosphate.</text>
</comment>
<keyword evidence="7 10" id="KW-0862">Zinc</keyword>
<evidence type="ECO:0000259" key="11">
    <source>
        <dbReference type="PROSITE" id="PS51464"/>
    </source>
</evidence>
<dbReference type="InterPro" id="IPR004515">
    <property type="entry name" value="Phosphoheptose_Isoase"/>
</dbReference>
<dbReference type="PANTHER" id="PTHR30390">
    <property type="entry name" value="SEDOHEPTULOSE 7-PHOSPHATE ISOMERASE / DNAA INITIATOR-ASSOCIATING FACTOR FOR REPLICATION INITIATION"/>
    <property type="match status" value="1"/>
</dbReference>
<dbReference type="GO" id="GO:0097367">
    <property type="term" value="F:carbohydrate derivative binding"/>
    <property type="evidence" value="ECO:0007669"/>
    <property type="project" value="InterPro"/>
</dbReference>
<feature type="binding site" evidence="10">
    <location>
        <position position="64"/>
    </location>
    <ligand>
        <name>Zn(2+)</name>
        <dbReference type="ChEBI" id="CHEBI:29105"/>
    </ligand>
</feature>
<proteinExistence type="inferred from homology"/>
<feature type="binding site" evidence="10">
    <location>
        <position position="60"/>
    </location>
    <ligand>
        <name>Zn(2+)</name>
        <dbReference type="ChEBI" id="CHEBI:29105"/>
    </ligand>
</feature>
<comment type="similarity">
    <text evidence="4 10">Belongs to the SIS family. GmhA subfamily.</text>
</comment>
<dbReference type="UniPathway" id="UPA00041">
    <property type="reaction ID" value="UER00436"/>
</dbReference>
<dbReference type="SUPFAM" id="SSF53697">
    <property type="entry name" value="SIS domain"/>
    <property type="match status" value="1"/>
</dbReference>
<dbReference type="InterPro" id="IPR046348">
    <property type="entry name" value="SIS_dom_sf"/>
</dbReference>
<keyword evidence="6 10" id="KW-0479">Metal-binding</keyword>
<evidence type="ECO:0000256" key="9">
    <source>
        <dbReference type="ARBA" id="ARBA00023277"/>
    </source>
</evidence>
<comment type="pathway">
    <text evidence="10">Carbohydrate biosynthesis; D-glycero-D-manno-heptose 7-phosphate biosynthesis; D-glycero-alpha-D-manno-heptose 7-phosphate and D-glycero-beta-D-manno-heptose 7-phosphate from sedoheptulose 7-phosphate: step 1/1.</text>
</comment>
<evidence type="ECO:0000256" key="8">
    <source>
        <dbReference type="ARBA" id="ARBA00023235"/>
    </source>
</evidence>
<feature type="binding site" evidence="10">
    <location>
        <begin position="92"/>
        <end position="93"/>
    </location>
    <ligand>
        <name>substrate</name>
    </ligand>
</feature>
<dbReference type="EMBL" id="FNBM01000004">
    <property type="protein sequence ID" value="SDF68227.1"/>
    <property type="molecule type" value="Genomic_DNA"/>
</dbReference>
<protein>
    <recommendedName>
        <fullName evidence="10">Phosphoheptose isomerase</fullName>
        <ecNumber evidence="10">5.3.1.28</ecNumber>
    </recommendedName>
    <alternativeName>
        <fullName evidence="10">Sedoheptulose 7-phosphate isomerase</fullName>
    </alternativeName>
</protein>
<feature type="binding site" evidence="10">
    <location>
        <position position="123"/>
    </location>
    <ligand>
        <name>substrate</name>
    </ligand>
</feature>
<dbReference type="GO" id="GO:0008968">
    <property type="term" value="F:D-sedoheptulose 7-phosphate isomerase activity"/>
    <property type="evidence" value="ECO:0007669"/>
    <property type="project" value="UniProtKB-UniRule"/>
</dbReference>
<feature type="binding site" evidence="10">
    <location>
        <begin position="51"/>
        <end position="53"/>
    </location>
    <ligand>
        <name>substrate</name>
    </ligand>
</feature>
<dbReference type="NCBIfam" id="NF001628">
    <property type="entry name" value="PRK00414.1"/>
    <property type="match status" value="1"/>
</dbReference>
<comment type="cofactor">
    <cofactor evidence="10">
        <name>Zn(2+)</name>
        <dbReference type="ChEBI" id="CHEBI:29105"/>
    </cofactor>
    <text evidence="10">Binds 1 zinc ion per subunit.</text>
</comment>
<evidence type="ECO:0000256" key="2">
    <source>
        <dbReference type="ARBA" id="ARBA00003172"/>
    </source>
</evidence>
<dbReference type="Pfam" id="PF13580">
    <property type="entry name" value="SIS_2"/>
    <property type="match status" value="1"/>
</dbReference>
<feature type="binding site" evidence="10">
    <location>
        <begin position="118"/>
        <end position="120"/>
    </location>
    <ligand>
        <name>substrate</name>
    </ligand>
</feature>
<comment type="catalytic activity">
    <reaction evidence="1 10">
        <text>2 D-sedoheptulose 7-phosphate = D-glycero-alpha-D-manno-heptose 7-phosphate + D-glycero-beta-D-manno-heptose 7-phosphate</text>
        <dbReference type="Rhea" id="RHEA:27489"/>
        <dbReference type="ChEBI" id="CHEBI:57483"/>
        <dbReference type="ChEBI" id="CHEBI:60203"/>
        <dbReference type="ChEBI" id="CHEBI:60204"/>
        <dbReference type="EC" id="5.3.1.28"/>
    </reaction>
</comment>
<evidence type="ECO:0000256" key="6">
    <source>
        <dbReference type="ARBA" id="ARBA00022723"/>
    </source>
</evidence>
<feature type="domain" description="SIS" evidence="11">
    <location>
        <begin position="36"/>
        <end position="195"/>
    </location>
</feature>
<evidence type="ECO:0000256" key="1">
    <source>
        <dbReference type="ARBA" id="ARBA00000348"/>
    </source>
</evidence>
<dbReference type="GO" id="GO:0008270">
    <property type="term" value="F:zinc ion binding"/>
    <property type="evidence" value="ECO:0007669"/>
    <property type="project" value="UniProtKB-UniRule"/>
</dbReference>
<dbReference type="STRING" id="640205.SAMN05216381_2115"/>
<evidence type="ECO:0000256" key="7">
    <source>
        <dbReference type="ARBA" id="ARBA00022833"/>
    </source>
</evidence>
<organism evidence="12 13">
    <name type="scientific">Phytopseudomonas seleniipraecipitans</name>
    <dbReference type="NCBI Taxonomy" id="640205"/>
    <lineage>
        <taxon>Bacteria</taxon>
        <taxon>Pseudomonadati</taxon>
        <taxon>Pseudomonadota</taxon>
        <taxon>Gammaproteobacteria</taxon>
        <taxon>Pseudomonadales</taxon>
        <taxon>Pseudomonadaceae</taxon>
        <taxon>Phytopseudomonas</taxon>
    </lineage>
</organism>
<sequence length="195" mass="20953">MIEHIRNSLTEAQRALDAFLGNEQTLTHIEQAARLLVTSFEAKGKVFSCGNGGSMCDAMHFAEELTGRYRKNRPGIAAVSISDASHISCVANDFGYDHIFSRYVESHGREGDVLLAISTSGKSPNVVKAAEAAKALGIKVIALTGKPGSLLESLADVCICAPGGDFADRTQELHIKVIHILIELVERSLSPENYA</sequence>
<feature type="binding site" evidence="10">
    <location>
        <position position="179"/>
    </location>
    <ligand>
        <name>Zn(2+)</name>
        <dbReference type="ChEBI" id="CHEBI:29105"/>
    </ligand>
</feature>
<dbReference type="InterPro" id="IPR001347">
    <property type="entry name" value="SIS_dom"/>
</dbReference>
<dbReference type="Proteomes" id="UP000243378">
    <property type="component" value="Unassembled WGS sequence"/>
</dbReference>
<dbReference type="OrthoDB" id="9810929at2"/>
<dbReference type="RefSeq" id="WP_092367614.1">
    <property type="nucleotide sequence ID" value="NZ_FNBM01000004.1"/>
</dbReference>
<evidence type="ECO:0000313" key="12">
    <source>
        <dbReference type="EMBL" id="SDF68227.1"/>
    </source>
</evidence>
<dbReference type="GO" id="GO:0005975">
    <property type="term" value="P:carbohydrate metabolic process"/>
    <property type="evidence" value="ECO:0007669"/>
    <property type="project" value="UniProtKB-UniRule"/>
</dbReference>
<evidence type="ECO:0000313" key="13">
    <source>
        <dbReference type="Proteomes" id="UP000243378"/>
    </source>
</evidence>
<dbReference type="EC" id="5.3.1.28" evidence="10"/>
<feature type="binding site" evidence="10">
    <location>
        <position position="171"/>
    </location>
    <ligand>
        <name>substrate</name>
    </ligand>
</feature>
<evidence type="ECO:0000256" key="3">
    <source>
        <dbReference type="ARBA" id="ARBA00004496"/>
    </source>
</evidence>
<dbReference type="CDD" id="cd05006">
    <property type="entry name" value="SIS_GmhA"/>
    <property type="match status" value="1"/>
</dbReference>
<comment type="subunit">
    <text evidence="10">Homotetramer.</text>
</comment>
<comment type="subcellular location">
    <subcellularLocation>
        <location evidence="3 10">Cytoplasm</location>
    </subcellularLocation>
</comment>
<dbReference type="Gene3D" id="3.40.50.10490">
    <property type="entry name" value="Glucose-6-phosphate isomerase like protein, domain 1"/>
    <property type="match status" value="1"/>
</dbReference>
<comment type="miscellaneous">
    <text evidence="10">The reaction produces a racemic mixture of D-glycero-alpha-D-manno-heptose 7-phosphate and D-glycero-beta-D-manno-heptose 7-phosphate.</text>
</comment>
<feature type="binding site" evidence="10">
    <location>
        <position position="64"/>
    </location>
    <ligand>
        <name>substrate</name>
    </ligand>
</feature>
<name>A0A1G7N2V9_9GAMM</name>
<reference evidence="12 13" key="1">
    <citation type="submission" date="2016-10" db="EMBL/GenBank/DDBJ databases">
        <authorList>
            <person name="de Groot N.N."/>
        </authorList>
    </citation>
    <scope>NUCLEOTIDE SEQUENCE [LARGE SCALE GENOMIC DNA]</scope>
    <source>
        <strain evidence="12 13">LMG 25475</strain>
    </source>
</reference>
<dbReference type="PROSITE" id="PS51464">
    <property type="entry name" value="SIS"/>
    <property type="match status" value="1"/>
</dbReference>
<dbReference type="PANTHER" id="PTHR30390:SF7">
    <property type="entry name" value="PHOSPHOHEPTOSE ISOMERASE"/>
    <property type="match status" value="1"/>
</dbReference>
<dbReference type="InterPro" id="IPR050099">
    <property type="entry name" value="SIS_GmhA/DiaA_subfam"/>
</dbReference>
<feature type="binding site" evidence="10">
    <location>
        <position position="171"/>
    </location>
    <ligand>
        <name>Zn(2+)</name>
        <dbReference type="ChEBI" id="CHEBI:29105"/>
    </ligand>
</feature>
<keyword evidence="5 10" id="KW-0963">Cytoplasm</keyword>
<dbReference type="HAMAP" id="MF_00067">
    <property type="entry name" value="GmhA"/>
    <property type="match status" value="1"/>
</dbReference>
<dbReference type="AlphaFoldDB" id="A0A1G7N2V9"/>